<dbReference type="Pfam" id="PF12229">
    <property type="entry name" value="PG_binding_4"/>
    <property type="match status" value="1"/>
</dbReference>
<evidence type="ECO:0000313" key="4">
    <source>
        <dbReference type="Proteomes" id="UP001500642"/>
    </source>
</evidence>
<evidence type="ECO:0000256" key="1">
    <source>
        <dbReference type="SAM" id="MobiDB-lite"/>
    </source>
</evidence>
<accession>A0ABP8JI74</accession>
<dbReference type="InterPro" id="IPR022029">
    <property type="entry name" value="YoaR-like_PG-bd"/>
</dbReference>
<dbReference type="InterPro" id="IPR052913">
    <property type="entry name" value="Glycopeptide_resist_protein"/>
</dbReference>
<evidence type="ECO:0000259" key="2">
    <source>
        <dbReference type="Pfam" id="PF12229"/>
    </source>
</evidence>
<sequence>MAARTAAPNRARTTALVLLGIVVLLAVVYVVAAFFASRQMPSEASVGGVDISGQSEEEAVATLERELGPRAAEEFRLQAGDMEATVVPADAGLGFDAAATISGITDFTLDPRVVVEKLFGDRVYDPALVVDEDAFTPVARTVAEDFTVDPVDAELAFDDGEIALSEGEAGTVVTEDMIRTAVAEQWLRSEDALAVPAEETAPDITTEEAQTARTEVAEPAISGDVTLRAAEEDEEGQPVGEPSELVVSPEVIASTLSFEAHEGALRPVLDVEKLQTAVLEDNPDVGAEAKDASFRIVDGKPEVVPGESGISVEEQELADAVLPALTSEERSGEVALKESEPEFTTEEAEKAEVSEEISAFSTSYSSEPNRDTNLRVASEKVSGTVVQPGEQFSLNEAIGQRTAANGYRPAGVISGGQMKEDYGGGVSQVSTTLFNAAYFAGFQLDEHQAHSRYISRYPEGRETTLDWQSIDLKFTNDSETPVVLDMYLAGGEVHARVFGVKTVDVESSSSGRFAFISPSTITESGPSCRPQSAREGWSITISRTIKDHDSGSVVKRDEFTTVYRPVNRVVCE</sequence>
<reference evidence="4" key="1">
    <citation type="journal article" date="2019" name="Int. J. Syst. Evol. Microbiol.">
        <title>The Global Catalogue of Microorganisms (GCM) 10K type strain sequencing project: providing services to taxonomists for standard genome sequencing and annotation.</title>
        <authorList>
            <consortium name="The Broad Institute Genomics Platform"/>
            <consortium name="The Broad Institute Genome Sequencing Center for Infectious Disease"/>
            <person name="Wu L."/>
            <person name="Ma J."/>
        </authorList>
    </citation>
    <scope>NUCLEOTIDE SEQUENCE [LARGE SCALE GENOMIC DNA]</scope>
    <source>
        <strain evidence="4">JCM 17808</strain>
    </source>
</reference>
<dbReference type="Proteomes" id="UP001500642">
    <property type="component" value="Unassembled WGS sequence"/>
</dbReference>
<comment type="caution">
    <text evidence="3">The sequence shown here is derived from an EMBL/GenBank/DDBJ whole genome shotgun (WGS) entry which is preliminary data.</text>
</comment>
<protein>
    <submittedName>
        <fullName evidence="3">VanW family protein</fullName>
    </submittedName>
</protein>
<feature type="compositionally biased region" description="Basic and acidic residues" evidence="1">
    <location>
        <begin position="329"/>
        <end position="340"/>
    </location>
</feature>
<evidence type="ECO:0000313" key="3">
    <source>
        <dbReference type="EMBL" id="GAA4391283.1"/>
    </source>
</evidence>
<feature type="domain" description="YoaR-like putative peptidoglycan binding" evidence="2">
    <location>
        <begin position="257"/>
        <end position="328"/>
    </location>
</feature>
<name>A0ABP8JI74_9MICO</name>
<dbReference type="RefSeq" id="WP_137319357.1">
    <property type="nucleotide sequence ID" value="NZ_BAABGL010000012.1"/>
</dbReference>
<organism evidence="3 4">
    <name type="scientific">Brevibacterium pityocampae</name>
    <dbReference type="NCBI Taxonomy" id="506594"/>
    <lineage>
        <taxon>Bacteria</taxon>
        <taxon>Bacillati</taxon>
        <taxon>Actinomycetota</taxon>
        <taxon>Actinomycetes</taxon>
        <taxon>Micrococcales</taxon>
        <taxon>Brevibacteriaceae</taxon>
        <taxon>Brevibacterium</taxon>
    </lineage>
</organism>
<dbReference type="EMBL" id="BAABGL010000012">
    <property type="protein sequence ID" value="GAA4391283.1"/>
    <property type="molecule type" value="Genomic_DNA"/>
</dbReference>
<proteinExistence type="predicted"/>
<dbReference type="PANTHER" id="PTHR35788:SF1">
    <property type="entry name" value="EXPORTED PROTEIN"/>
    <property type="match status" value="1"/>
</dbReference>
<feature type="region of interest" description="Disordered" evidence="1">
    <location>
        <begin position="329"/>
        <end position="370"/>
    </location>
</feature>
<dbReference type="Pfam" id="PF04294">
    <property type="entry name" value="VanW"/>
    <property type="match status" value="1"/>
</dbReference>
<keyword evidence="4" id="KW-1185">Reference proteome</keyword>
<gene>
    <name evidence="3" type="ORF">GCM10023167_18510</name>
</gene>
<dbReference type="PANTHER" id="PTHR35788">
    <property type="entry name" value="EXPORTED PROTEIN-RELATED"/>
    <property type="match status" value="1"/>
</dbReference>
<dbReference type="InterPro" id="IPR007391">
    <property type="entry name" value="Vancomycin_resist_VanW"/>
</dbReference>